<evidence type="ECO:0000256" key="1">
    <source>
        <dbReference type="ARBA" id="ARBA00022692"/>
    </source>
</evidence>
<reference evidence="6" key="1">
    <citation type="journal article" date="2014" name="Front. Microbiol.">
        <title>High frequency of phylogenetically diverse reductive dehalogenase-homologous genes in deep subseafloor sedimentary metagenomes.</title>
        <authorList>
            <person name="Kawai M."/>
            <person name="Futagami T."/>
            <person name="Toyoda A."/>
            <person name="Takaki Y."/>
            <person name="Nishi S."/>
            <person name="Hori S."/>
            <person name="Arai W."/>
            <person name="Tsubouchi T."/>
            <person name="Morono Y."/>
            <person name="Uchiyama I."/>
            <person name="Ito T."/>
            <person name="Fujiyama A."/>
            <person name="Inagaki F."/>
            <person name="Takami H."/>
        </authorList>
    </citation>
    <scope>NUCLEOTIDE SEQUENCE</scope>
    <source>
        <strain evidence="6">Expedition CK06-06</strain>
    </source>
</reference>
<accession>X1LPP9</accession>
<evidence type="ECO:0000259" key="5">
    <source>
        <dbReference type="PROSITE" id="PS50929"/>
    </source>
</evidence>
<feature type="non-terminal residue" evidence="6">
    <location>
        <position position="1"/>
    </location>
</feature>
<proteinExistence type="predicted"/>
<dbReference type="GO" id="GO:0005524">
    <property type="term" value="F:ATP binding"/>
    <property type="evidence" value="ECO:0007669"/>
    <property type="project" value="InterPro"/>
</dbReference>
<comment type="caution">
    <text evidence="6">The sequence shown here is derived from an EMBL/GenBank/DDBJ whole genome shotgun (WGS) entry which is preliminary data.</text>
</comment>
<dbReference type="InterPro" id="IPR011527">
    <property type="entry name" value="ABC1_TM_dom"/>
</dbReference>
<dbReference type="Gene3D" id="1.20.1560.10">
    <property type="entry name" value="ABC transporter type 1, transmembrane domain"/>
    <property type="match status" value="1"/>
</dbReference>
<feature type="transmembrane region" description="Helical" evidence="4">
    <location>
        <begin position="34"/>
        <end position="58"/>
    </location>
</feature>
<dbReference type="SUPFAM" id="SSF90123">
    <property type="entry name" value="ABC transporter transmembrane region"/>
    <property type="match status" value="1"/>
</dbReference>
<gene>
    <name evidence="6" type="ORF">S06H3_25377</name>
</gene>
<keyword evidence="3 4" id="KW-0472">Membrane</keyword>
<dbReference type="EMBL" id="BARV01014606">
    <property type="protein sequence ID" value="GAI21053.1"/>
    <property type="molecule type" value="Genomic_DNA"/>
</dbReference>
<evidence type="ECO:0000256" key="4">
    <source>
        <dbReference type="SAM" id="Phobius"/>
    </source>
</evidence>
<evidence type="ECO:0000256" key="2">
    <source>
        <dbReference type="ARBA" id="ARBA00022989"/>
    </source>
</evidence>
<dbReference type="AlphaFoldDB" id="X1LPP9"/>
<name>X1LPP9_9ZZZZ</name>
<dbReference type="InterPro" id="IPR036640">
    <property type="entry name" value="ABC1_TM_sf"/>
</dbReference>
<keyword evidence="1 4" id="KW-0812">Transmembrane</keyword>
<organism evidence="6">
    <name type="scientific">marine sediment metagenome</name>
    <dbReference type="NCBI Taxonomy" id="412755"/>
    <lineage>
        <taxon>unclassified sequences</taxon>
        <taxon>metagenomes</taxon>
        <taxon>ecological metagenomes</taxon>
    </lineage>
</organism>
<keyword evidence="2 4" id="KW-1133">Transmembrane helix</keyword>
<dbReference type="GO" id="GO:0016020">
    <property type="term" value="C:membrane"/>
    <property type="evidence" value="ECO:0007669"/>
    <property type="project" value="InterPro"/>
</dbReference>
<sequence length="160" mass="18660">SVQSIKVATAENEFLGYFDKINLKRRKAEVKDEFFHRFIHAIFYVSIHLCVGIVLLVAGQNITNQSFSIGDLAFFIGIIGEIGEYVWNMGDIVPRYLRAKVSIERMYDLIKGKDQTVTEMDLAKHGPIYIWETLPKYLHHHLYVLSFLQVYVHYEKTYPN</sequence>
<dbReference type="GO" id="GO:0140359">
    <property type="term" value="F:ABC-type transporter activity"/>
    <property type="evidence" value="ECO:0007669"/>
    <property type="project" value="InterPro"/>
</dbReference>
<dbReference type="PROSITE" id="PS50929">
    <property type="entry name" value="ABC_TM1F"/>
    <property type="match status" value="1"/>
</dbReference>
<evidence type="ECO:0000313" key="6">
    <source>
        <dbReference type="EMBL" id="GAI21053.1"/>
    </source>
</evidence>
<evidence type="ECO:0000256" key="3">
    <source>
        <dbReference type="ARBA" id="ARBA00023136"/>
    </source>
</evidence>
<protein>
    <recommendedName>
        <fullName evidence="5">ABC transmembrane type-1 domain-containing protein</fullName>
    </recommendedName>
</protein>
<feature type="domain" description="ABC transmembrane type-1" evidence="5">
    <location>
        <begin position="1"/>
        <end position="98"/>
    </location>
</feature>